<dbReference type="PROSITE" id="PS51864">
    <property type="entry name" value="ASTACIN"/>
    <property type="match status" value="1"/>
</dbReference>
<evidence type="ECO:0000259" key="9">
    <source>
        <dbReference type="PROSITE" id="PS51864"/>
    </source>
</evidence>
<keyword evidence="7" id="KW-0812">Transmembrane</keyword>
<evidence type="ECO:0000256" key="4">
    <source>
        <dbReference type="PROSITE-ProRule" id="PRU01005"/>
    </source>
</evidence>
<evidence type="ECO:0000256" key="6">
    <source>
        <dbReference type="RuleBase" id="RU361183"/>
    </source>
</evidence>
<dbReference type="GO" id="GO:0008270">
    <property type="term" value="F:zinc ion binding"/>
    <property type="evidence" value="ECO:0007669"/>
    <property type="project" value="UniProtKB-UniRule"/>
</dbReference>
<dbReference type="EMBL" id="HACG01028850">
    <property type="protein sequence ID" value="CEK75715.1"/>
    <property type="molecule type" value="Transcribed_RNA"/>
</dbReference>
<dbReference type="InterPro" id="IPR024079">
    <property type="entry name" value="MetalloPept_cat_dom_sf"/>
</dbReference>
<evidence type="ECO:0000259" key="8">
    <source>
        <dbReference type="PROSITE" id="PS51670"/>
    </source>
</evidence>
<accession>A0A0B7A6T8</accession>
<evidence type="ECO:0000256" key="2">
    <source>
        <dbReference type="ARBA" id="ARBA00022670"/>
    </source>
</evidence>
<name>A0A0B7A6T8_9EUPU</name>
<feature type="active site" evidence="5">
    <location>
        <position position="181"/>
    </location>
</feature>
<dbReference type="EC" id="3.4.24.-" evidence="6"/>
<keyword evidence="3 5" id="KW-0378">Hydrolase</keyword>
<keyword evidence="5 6" id="KW-0482">Metalloprotease</keyword>
<evidence type="ECO:0000256" key="7">
    <source>
        <dbReference type="SAM" id="Phobius"/>
    </source>
</evidence>
<feature type="transmembrane region" description="Helical" evidence="7">
    <location>
        <begin position="7"/>
        <end position="25"/>
    </location>
</feature>
<feature type="domain" description="ShKT" evidence="8">
    <location>
        <begin position="389"/>
        <end position="425"/>
    </location>
</feature>
<feature type="domain" description="ShKT" evidence="8">
    <location>
        <begin position="346"/>
        <end position="382"/>
    </location>
</feature>
<keyword evidence="5 6" id="KW-0862">Zinc</keyword>
<dbReference type="GO" id="GO:0006508">
    <property type="term" value="P:proteolysis"/>
    <property type="evidence" value="ECO:0007669"/>
    <property type="project" value="UniProtKB-KW"/>
</dbReference>
<dbReference type="SMART" id="SM00254">
    <property type="entry name" value="ShKT"/>
    <property type="match status" value="2"/>
</dbReference>
<dbReference type="Pfam" id="PF01400">
    <property type="entry name" value="Astacin"/>
    <property type="match status" value="1"/>
</dbReference>
<dbReference type="CDD" id="cd04280">
    <property type="entry name" value="ZnMc_astacin_like"/>
    <property type="match status" value="1"/>
</dbReference>
<feature type="binding site" evidence="5">
    <location>
        <position position="184"/>
    </location>
    <ligand>
        <name>Zn(2+)</name>
        <dbReference type="ChEBI" id="CHEBI:29105"/>
        <note>catalytic</note>
    </ligand>
</feature>
<dbReference type="InterPro" id="IPR003582">
    <property type="entry name" value="ShKT_dom"/>
</dbReference>
<dbReference type="InterPro" id="IPR001506">
    <property type="entry name" value="Peptidase_M12A"/>
</dbReference>
<keyword evidence="5 6" id="KW-0479">Metal-binding</keyword>
<feature type="binding site" evidence="5">
    <location>
        <position position="190"/>
    </location>
    <ligand>
        <name>Zn(2+)</name>
        <dbReference type="ChEBI" id="CHEBI:29105"/>
        <note>catalytic</note>
    </ligand>
</feature>
<evidence type="ECO:0000256" key="1">
    <source>
        <dbReference type="ARBA" id="ARBA00002657"/>
    </source>
</evidence>
<keyword evidence="2 5" id="KW-0645">Protease</keyword>
<evidence type="ECO:0000313" key="10">
    <source>
        <dbReference type="EMBL" id="CEK75715.1"/>
    </source>
</evidence>
<evidence type="ECO:0000256" key="5">
    <source>
        <dbReference type="PROSITE-ProRule" id="PRU01211"/>
    </source>
</evidence>
<evidence type="ECO:0000256" key="3">
    <source>
        <dbReference type="ARBA" id="ARBA00022801"/>
    </source>
</evidence>
<protein>
    <recommendedName>
        <fullName evidence="6">Metalloendopeptidase</fullName>
        <ecNumber evidence="6">3.4.24.-</ecNumber>
    </recommendedName>
</protein>
<organism evidence="10">
    <name type="scientific">Arion vulgaris</name>
    <dbReference type="NCBI Taxonomy" id="1028688"/>
    <lineage>
        <taxon>Eukaryota</taxon>
        <taxon>Metazoa</taxon>
        <taxon>Spiralia</taxon>
        <taxon>Lophotrochozoa</taxon>
        <taxon>Mollusca</taxon>
        <taxon>Gastropoda</taxon>
        <taxon>Heterobranchia</taxon>
        <taxon>Euthyneura</taxon>
        <taxon>Panpulmonata</taxon>
        <taxon>Eupulmonata</taxon>
        <taxon>Stylommatophora</taxon>
        <taxon>Helicina</taxon>
        <taxon>Arionoidea</taxon>
        <taxon>Arionidae</taxon>
        <taxon>Arion</taxon>
    </lineage>
</organism>
<dbReference type="InterPro" id="IPR034035">
    <property type="entry name" value="Astacin-like_dom"/>
</dbReference>
<comment type="caution">
    <text evidence="4">Lacks conserved residue(s) required for the propagation of feature annotation.</text>
</comment>
<dbReference type="Gene3D" id="3.40.390.10">
    <property type="entry name" value="Collagenase (Catalytic Domain)"/>
    <property type="match status" value="1"/>
</dbReference>
<dbReference type="InterPro" id="IPR006026">
    <property type="entry name" value="Peptidase_Metallo"/>
</dbReference>
<dbReference type="Pfam" id="PF01549">
    <property type="entry name" value="ShK"/>
    <property type="match status" value="2"/>
</dbReference>
<sequence length="471" mass="53782">MAVCTNLSIMIASWILSIYLHFLLLHKNVTCKSIERQILDSAPEMEMFDVFHIMKGAEVMIMTELDLLLSMDQYRSLYNSPNTPREKRKARRDLQTQWTNCKVYYEITESLDSIEIRNIIKEAIDEWEKFSCLDFEESTTETRRIQFQDGGGCYSQVGMQKEPQPIALAPGCRTKGIIVHEIGHAIGWYHEHMRPDRDKFIKINYDVIAPRFHPNFESYNSSVINTYNIPYDYTSIMHYGSDVLPGSIVTLDTSFQDKIGQRQGMTFKDIKTANIMYNCHQVMGCPNKNCNYSGFVFYKPHNREPRCSCWCDSGNVDDPLILCSSLNKEPPSLKLRDIKLPTTKPCYDVREKCEDLKLQDNNICMKKMDLMMAFCAKTCNFCGRGEDKCMDYEKGCPILAASKACKDPAFESLLETMCPASCGKCEKSSPCEIMHDMMGSTEKNDGSGLLATLMTTYLVACHLVVCLTKSL</sequence>
<proteinExistence type="predicted"/>
<dbReference type="PANTHER" id="PTHR10127">
    <property type="entry name" value="DISCOIDIN, CUB, EGF, LAMININ , AND ZINC METALLOPROTEASE DOMAIN CONTAINING"/>
    <property type="match status" value="1"/>
</dbReference>
<dbReference type="GO" id="GO:0004222">
    <property type="term" value="F:metalloendopeptidase activity"/>
    <property type="evidence" value="ECO:0007669"/>
    <property type="project" value="UniProtKB-UniRule"/>
</dbReference>
<dbReference type="AlphaFoldDB" id="A0A0B7A6T8"/>
<gene>
    <name evidence="10" type="primary">ORF96727</name>
</gene>
<dbReference type="PROSITE" id="PS51670">
    <property type="entry name" value="SHKT"/>
    <property type="match status" value="2"/>
</dbReference>
<reference evidence="10" key="1">
    <citation type="submission" date="2014-12" db="EMBL/GenBank/DDBJ databases">
        <title>Insight into the proteome of Arion vulgaris.</title>
        <authorList>
            <person name="Aradska J."/>
            <person name="Bulat T."/>
            <person name="Smidak R."/>
            <person name="Sarate P."/>
            <person name="Gangsoo J."/>
            <person name="Sialana F."/>
            <person name="Bilban M."/>
            <person name="Lubec G."/>
        </authorList>
    </citation>
    <scope>NUCLEOTIDE SEQUENCE</scope>
    <source>
        <tissue evidence="10">Skin</tissue>
    </source>
</reference>
<comment type="function">
    <text evidence="1">Metalloprotease.</text>
</comment>
<dbReference type="PANTHER" id="PTHR10127:SF856">
    <property type="entry name" value="METALLOENDOPEPTIDASE"/>
    <property type="match status" value="1"/>
</dbReference>
<dbReference type="PRINTS" id="PR00480">
    <property type="entry name" value="ASTACIN"/>
</dbReference>
<feature type="domain" description="Peptidase M12A" evidence="9">
    <location>
        <begin position="89"/>
        <end position="280"/>
    </location>
</feature>
<keyword evidence="7" id="KW-0472">Membrane</keyword>
<keyword evidence="7" id="KW-1133">Transmembrane helix</keyword>
<dbReference type="SUPFAM" id="SSF55486">
    <property type="entry name" value="Metalloproteases ('zincins'), catalytic domain"/>
    <property type="match status" value="1"/>
</dbReference>
<comment type="cofactor">
    <cofactor evidence="5 6">
        <name>Zn(2+)</name>
        <dbReference type="ChEBI" id="CHEBI:29105"/>
    </cofactor>
    <text evidence="5 6">Binds 1 zinc ion per subunit.</text>
</comment>
<feature type="binding site" evidence="5">
    <location>
        <position position="180"/>
    </location>
    <ligand>
        <name>Zn(2+)</name>
        <dbReference type="ChEBI" id="CHEBI:29105"/>
        <note>catalytic</note>
    </ligand>
</feature>
<dbReference type="SMART" id="SM00235">
    <property type="entry name" value="ZnMc"/>
    <property type="match status" value="1"/>
</dbReference>